<name>A0A538SS46_UNCEI</name>
<sequence length="302" mass="32269">MQGKPALWSSSLKRSTASALLILASASSAHAAPRMDHVIVVIMENHSYNQVRSASYTASLIANGTVFTNAHAVTHPSEPNYLALWAAATLGVTNDACPAPGSPLMAENLGHACEKAGLTWRAYSENLPSAGSDVCSADSKLYTRKHDPWTNFGNLNHQNERPYSDLAVDIAQGKLPNLAFVVPNNCNNSHDCSVSQADGWLSHNAPAMRNALGNKGMLVLTWDENDGSSGNQILTVFAGTPVRRGYQSGQNINHYSVVRTICEALGITPFAGAAGQQSIADVWVQPTPALTASWGRVKTIYR</sequence>
<gene>
    <name evidence="3" type="ORF">E6K73_00285</name>
</gene>
<dbReference type="PANTHER" id="PTHR31956:SF1">
    <property type="entry name" value="NON-SPECIFIC PHOSPHOLIPASE C1"/>
    <property type="match status" value="1"/>
</dbReference>
<proteinExistence type="predicted"/>
<keyword evidence="1" id="KW-0378">Hydrolase</keyword>
<dbReference type="GO" id="GO:0042578">
    <property type="term" value="F:phosphoric ester hydrolase activity"/>
    <property type="evidence" value="ECO:0007669"/>
    <property type="project" value="UniProtKB-ARBA"/>
</dbReference>
<feature type="signal peptide" evidence="2">
    <location>
        <begin position="1"/>
        <end position="31"/>
    </location>
</feature>
<feature type="chain" id="PRO_5021715195" evidence="2">
    <location>
        <begin position="32"/>
        <end position="302"/>
    </location>
</feature>
<dbReference type="Pfam" id="PF04185">
    <property type="entry name" value="Phosphoesterase"/>
    <property type="match status" value="1"/>
</dbReference>
<evidence type="ECO:0000313" key="3">
    <source>
        <dbReference type="EMBL" id="TMQ54208.1"/>
    </source>
</evidence>
<dbReference type="EMBL" id="VBOT01000002">
    <property type="protein sequence ID" value="TMQ54208.1"/>
    <property type="molecule type" value="Genomic_DNA"/>
</dbReference>
<dbReference type="InterPro" id="IPR007312">
    <property type="entry name" value="Phosphoesterase"/>
</dbReference>
<organism evidence="3 4">
    <name type="scientific">Eiseniibacteriota bacterium</name>
    <dbReference type="NCBI Taxonomy" id="2212470"/>
    <lineage>
        <taxon>Bacteria</taxon>
        <taxon>Candidatus Eiseniibacteriota</taxon>
    </lineage>
</organism>
<evidence type="ECO:0000313" key="4">
    <source>
        <dbReference type="Proteomes" id="UP000320184"/>
    </source>
</evidence>
<accession>A0A538SS46</accession>
<dbReference type="AlphaFoldDB" id="A0A538SS46"/>
<dbReference type="Gene3D" id="3.40.720.10">
    <property type="entry name" value="Alkaline Phosphatase, subunit A"/>
    <property type="match status" value="1"/>
</dbReference>
<evidence type="ECO:0000256" key="2">
    <source>
        <dbReference type="SAM" id="SignalP"/>
    </source>
</evidence>
<comment type="caution">
    <text evidence="3">The sequence shown here is derived from an EMBL/GenBank/DDBJ whole genome shotgun (WGS) entry which is preliminary data.</text>
</comment>
<evidence type="ECO:0000256" key="1">
    <source>
        <dbReference type="ARBA" id="ARBA00022801"/>
    </source>
</evidence>
<reference evidence="3 4" key="1">
    <citation type="journal article" date="2019" name="Nat. Microbiol.">
        <title>Mediterranean grassland soil C-N compound turnover is dependent on rainfall and depth, and is mediated by genomically divergent microorganisms.</title>
        <authorList>
            <person name="Diamond S."/>
            <person name="Andeer P.F."/>
            <person name="Li Z."/>
            <person name="Crits-Christoph A."/>
            <person name="Burstein D."/>
            <person name="Anantharaman K."/>
            <person name="Lane K.R."/>
            <person name="Thomas B.C."/>
            <person name="Pan C."/>
            <person name="Northen T.R."/>
            <person name="Banfield J.F."/>
        </authorList>
    </citation>
    <scope>NUCLEOTIDE SEQUENCE [LARGE SCALE GENOMIC DNA]</scope>
    <source>
        <strain evidence="3">WS_3</strain>
    </source>
</reference>
<dbReference type="InterPro" id="IPR017850">
    <property type="entry name" value="Alkaline_phosphatase_core_sf"/>
</dbReference>
<keyword evidence="2" id="KW-0732">Signal</keyword>
<dbReference type="PANTHER" id="PTHR31956">
    <property type="entry name" value="NON-SPECIFIC PHOSPHOLIPASE C4-RELATED"/>
    <property type="match status" value="1"/>
</dbReference>
<dbReference type="Proteomes" id="UP000320184">
    <property type="component" value="Unassembled WGS sequence"/>
</dbReference>
<protein>
    <submittedName>
        <fullName evidence="3">Acid phosphatase</fullName>
    </submittedName>
</protein>